<keyword evidence="4" id="KW-1185">Reference proteome</keyword>
<dbReference type="InterPro" id="IPR005693">
    <property type="entry name" value="Mce"/>
</dbReference>
<dbReference type="Pfam" id="PF02470">
    <property type="entry name" value="MlaD"/>
    <property type="match status" value="1"/>
</dbReference>
<reference evidence="4" key="1">
    <citation type="journal article" date="2019" name="Int. J. Syst. Evol. Microbiol.">
        <title>The Global Catalogue of Microorganisms (GCM) 10K type strain sequencing project: providing services to taxonomists for standard genome sequencing and annotation.</title>
        <authorList>
            <consortium name="The Broad Institute Genomics Platform"/>
            <consortium name="The Broad Institute Genome Sequencing Center for Infectious Disease"/>
            <person name="Wu L."/>
            <person name="Ma J."/>
        </authorList>
    </citation>
    <scope>NUCLEOTIDE SEQUENCE [LARGE SCALE GENOMIC DNA]</scope>
    <source>
        <strain evidence="4">JCM 18303</strain>
    </source>
</reference>
<evidence type="ECO:0000313" key="3">
    <source>
        <dbReference type="EMBL" id="GAA5148923.1"/>
    </source>
</evidence>
<organism evidence="3 4">
    <name type="scientific">Pseudonocardia eucalypti</name>
    <dbReference type="NCBI Taxonomy" id="648755"/>
    <lineage>
        <taxon>Bacteria</taxon>
        <taxon>Bacillati</taxon>
        <taxon>Actinomycetota</taxon>
        <taxon>Actinomycetes</taxon>
        <taxon>Pseudonocardiales</taxon>
        <taxon>Pseudonocardiaceae</taxon>
        <taxon>Pseudonocardia</taxon>
    </lineage>
</organism>
<dbReference type="PANTHER" id="PTHR33371">
    <property type="entry name" value="INTERMEMBRANE PHOSPHOLIPID TRANSPORT SYSTEM BINDING PROTEIN MLAD-RELATED"/>
    <property type="match status" value="1"/>
</dbReference>
<evidence type="ECO:0000259" key="1">
    <source>
        <dbReference type="Pfam" id="PF02470"/>
    </source>
</evidence>
<dbReference type="NCBIfam" id="TIGR00996">
    <property type="entry name" value="Mtu_fam_mce"/>
    <property type="match status" value="1"/>
</dbReference>
<feature type="domain" description="Mce/MlaD" evidence="1">
    <location>
        <begin position="39"/>
        <end position="110"/>
    </location>
</feature>
<feature type="domain" description="Mammalian cell entry C-terminal" evidence="2">
    <location>
        <begin position="115"/>
        <end position="332"/>
    </location>
</feature>
<sequence>MRYKWFGLLGLGALALAVFAIVAAYTQLFVPVVHAKVIAARSGLLLDRKADVTLRGIKIGEARAIDAVGGSAVIQIAIDREYADAVPANVTAQIVAPTVFGAKFIDLVPPRSPSTQALGDGAVIQATGVPTETNSVFESVMALLSTVRPAKLNATLGATATALRGQGADLGRFITDLNAYLTRFNSTLPAVSADLRMLPGVTATYADVAPDVLRLLGNASALSDTLQDKEDELNPMLRSVARTSDDARALLDESGRKLVDFADTARPVTRVFADYAPGYPCMFGVVNTLRIGGTEAMGGQYNGIHGIVTFLPGQPGYQKGRDDPKVGEKSAPRCWPALLAHSPHRVFDDGTTTPDFYRRKTEVVGPLALAQQLLGPAILPYVRGGGR</sequence>
<dbReference type="InterPro" id="IPR003399">
    <property type="entry name" value="Mce/MlaD"/>
</dbReference>
<protein>
    <submittedName>
        <fullName evidence="3">MCE family protein</fullName>
    </submittedName>
</protein>
<dbReference type="RefSeq" id="WP_185062760.1">
    <property type="nucleotide sequence ID" value="NZ_BAABJP010000004.1"/>
</dbReference>
<comment type="caution">
    <text evidence="3">The sequence shown here is derived from an EMBL/GenBank/DDBJ whole genome shotgun (WGS) entry which is preliminary data.</text>
</comment>
<dbReference type="PANTHER" id="PTHR33371:SF19">
    <property type="entry name" value="MCE-FAMILY PROTEIN MCE4A"/>
    <property type="match status" value="1"/>
</dbReference>
<evidence type="ECO:0000259" key="2">
    <source>
        <dbReference type="Pfam" id="PF11887"/>
    </source>
</evidence>
<dbReference type="InterPro" id="IPR052336">
    <property type="entry name" value="MlaD_Phospholipid_Transporter"/>
</dbReference>
<dbReference type="EMBL" id="BAABJP010000004">
    <property type="protein sequence ID" value="GAA5148923.1"/>
    <property type="molecule type" value="Genomic_DNA"/>
</dbReference>
<dbReference type="InterPro" id="IPR024516">
    <property type="entry name" value="Mce_C"/>
</dbReference>
<accession>A0ABP9PM42</accession>
<name>A0ABP9PM42_9PSEU</name>
<gene>
    <name evidence="3" type="ORF">GCM10023321_11940</name>
</gene>
<evidence type="ECO:0000313" key="4">
    <source>
        <dbReference type="Proteomes" id="UP001428817"/>
    </source>
</evidence>
<proteinExistence type="predicted"/>
<dbReference type="Proteomes" id="UP001428817">
    <property type="component" value="Unassembled WGS sequence"/>
</dbReference>
<dbReference type="Pfam" id="PF11887">
    <property type="entry name" value="Mce4_CUP1"/>
    <property type="match status" value="1"/>
</dbReference>